<evidence type="ECO:0000313" key="4">
    <source>
        <dbReference type="EMBL" id="OAM91659.1"/>
    </source>
</evidence>
<proteinExistence type="predicted"/>
<dbReference type="SUPFAM" id="SSF52266">
    <property type="entry name" value="SGNH hydrolase"/>
    <property type="match status" value="1"/>
</dbReference>
<dbReference type="AlphaFoldDB" id="A0A178IQK8"/>
<evidence type="ECO:0000259" key="3">
    <source>
        <dbReference type="Pfam" id="PF03629"/>
    </source>
</evidence>
<dbReference type="Gene3D" id="3.40.50.1110">
    <property type="entry name" value="SGNH hydrolase"/>
    <property type="match status" value="1"/>
</dbReference>
<sequence>MSKHHTESPRIHHLKLLAIFGDHMVLQQDVPLLIWGHAAPAEVIEVSFGGQIQRGNADEQGRWQVTLAPEPAETCGRAFRVTASSGTVEYTDVVVGDVWLASGQSNMEFGLQTDAEAAQAISGATDTRIRMFFVPWATSFLPCEDFGAAVNALDGRWVICSPETMADTWAWHGFSAVAYFFGKDIACRTGTPIGLIGAYKGATRVQAWMSLAGLAKEPPFARHILNYARNILDNGTAKAQPAPMSEEDCNRPTVLFNGMIAPLRRYALRGVLWYQGESNGGNLTDALEYDGLFPRLIEDWRAQWETDTMAFLYVQLANFRAPAKHPCEGNWPWIREAQRRALRLPRTAMAVAIDAGDDDDIHPTRKRIIGRRLAAAARCVVHGDDIVFSGPDYRGLEITGGRIRLSFMHIGSGLIAGKPGARNESNPVQPLTGFAIADAGHRFVWAEARIEGDNVVVWNDGIRHPVAVRYNWADNPDGNLYNREGFPASPFRTDDWPAVSSSDATLSGVERAS</sequence>
<dbReference type="OrthoDB" id="183320at2"/>
<protein>
    <recommendedName>
        <fullName evidence="3">Sialate O-acetylesterase domain-containing protein</fullName>
    </recommendedName>
</protein>
<keyword evidence="1" id="KW-0378">Hydrolase</keyword>
<reference evidence="4 5" key="1">
    <citation type="submission" date="2016-01" db="EMBL/GenBank/DDBJ databases">
        <title>High potential of lignocellulose degradation of a new Verrucomicrobia species.</title>
        <authorList>
            <person name="Wang Y."/>
            <person name="Shi Y."/>
            <person name="Qiu Z."/>
            <person name="Liu S."/>
            <person name="Yang H."/>
        </authorList>
    </citation>
    <scope>NUCLEOTIDE SEQUENCE [LARGE SCALE GENOMIC DNA]</scope>
    <source>
        <strain evidence="4 5">TSB47</strain>
    </source>
</reference>
<dbReference type="RefSeq" id="WP_068768676.1">
    <property type="nucleotide sequence ID" value="NZ_CP109796.1"/>
</dbReference>
<evidence type="ECO:0000256" key="1">
    <source>
        <dbReference type="ARBA" id="ARBA00022801"/>
    </source>
</evidence>
<feature type="region of interest" description="Disordered" evidence="2">
    <location>
        <begin position="492"/>
        <end position="513"/>
    </location>
</feature>
<evidence type="ECO:0000313" key="5">
    <source>
        <dbReference type="Proteomes" id="UP000078486"/>
    </source>
</evidence>
<accession>A0A178IQK8</accession>
<dbReference type="PANTHER" id="PTHR22901">
    <property type="entry name" value="SIALATE O-ACETYLESTERASE"/>
    <property type="match status" value="1"/>
</dbReference>
<evidence type="ECO:0000256" key="2">
    <source>
        <dbReference type="SAM" id="MobiDB-lite"/>
    </source>
</evidence>
<organism evidence="4 5">
    <name type="scientific">Termitidicoccus mucosus</name>
    <dbReference type="NCBI Taxonomy" id="1184151"/>
    <lineage>
        <taxon>Bacteria</taxon>
        <taxon>Pseudomonadati</taxon>
        <taxon>Verrucomicrobiota</taxon>
        <taxon>Opitutia</taxon>
        <taxon>Opitutales</taxon>
        <taxon>Opitutaceae</taxon>
        <taxon>Termitidicoccus</taxon>
    </lineage>
</organism>
<name>A0A178IQK8_9BACT</name>
<gene>
    <name evidence="4" type="ORF">AW736_02340</name>
</gene>
<dbReference type="InterPro" id="IPR036514">
    <property type="entry name" value="SGNH_hydro_sf"/>
</dbReference>
<dbReference type="STRING" id="1184151.AW736_02340"/>
<keyword evidence="5" id="KW-1185">Reference proteome</keyword>
<dbReference type="InterPro" id="IPR039329">
    <property type="entry name" value="SIAE"/>
</dbReference>
<dbReference type="GO" id="GO:0005975">
    <property type="term" value="P:carbohydrate metabolic process"/>
    <property type="evidence" value="ECO:0007669"/>
    <property type="project" value="TreeGrafter"/>
</dbReference>
<dbReference type="PANTHER" id="PTHR22901:SF0">
    <property type="entry name" value="SIALATE O-ACETYLESTERASE"/>
    <property type="match status" value="1"/>
</dbReference>
<comment type="caution">
    <text evidence="4">The sequence shown here is derived from an EMBL/GenBank/DDBJ whole genome shotgun (WGS) entry which is preliminary data.</text>
</comment>
<dbReference type="EMBL" id="LRRQ01000018">
    <property type="protein sequence ID" value="OAM91659.1"/>
    <property type="molecule type" value="Genomic_DNA"/>
</dbReference>
<dbReference type="GO" id="GO:0001681">
    <property type="term" value="F:sialate O-acetylesterase activity"/>
    <property type="evidence" value="ECO:0007669"/>
    <property type="project" value="InterPro"/>
</dbReference>
<dbReference type="InterPro" id="IPR005181">
    <property type="entry name" value="SASA"/>
</dbReference>
<feature type="domain" description="Sialate O-acetylesterase" evidence="3">
    <location>
        <begin position="96"/>
        <end position="376"/>
    </location>
</feature>
<dbReference type="Proteomes" id="UP000078486">
    <property type="component" value="Unassembled WGS sequence"/>
</dbReference>
<dbReference type="Pfam" id="PF03629">
    <property type="entry name" value="SASA"/>
    <property type="match status" value="1"/>
</dbReference>